<dbReference type="Proteomes" id="UP000054805">
    <property type="component" value="Unassembled WGS sequence"/>
</dbReference>
<protein>
    <submittedName>
        <fullName evidence="2">Uncharacterized protein</fullName>
    </submittedName>
</protein>
<reference evidence="3 4" key="1">
    <citation type="submission" date="2015-01" db="EMBL/GenBank/DDBJ databases">
        <title>Evolution of Trichinella species and genotypes.</title>
        <authorList>
            <person name="Korhonen P.K."/>
            <person name="Edoardo P."/>
            <person name="Giuseppe L.R."/>
            <person name="Gasser R.B."/>
        </authorList>
    </citation>
    <scope>NUCLEOTIDE SEQUENCE [LARGE SCALE GENOMIC DNA]</scope>
    <source>
        <strain evidence="2">ISS176</strain>
        <strain evidence="1">ISS588</strain>
    </source>
</reference>
<gene>
    <name evidence="1" type="ORF">T4B_14977</name>
    <name evidence="2" type="ORF">T4C_4231</name>
</gene>
<dbReference type="EMBL" id="JYDS01000182">
    <property type="protein sequence ID" value="KRZ22147.1"/>
    <property type="molecule type" value="Genomic_DNA"/>
</dbReference>
<comment type="caution">
    <text evidence="2">The sequence shown here is derived from an EMBL/GenBank/DDBJ whole genome shotgun (WGS) entry which is preliminary data.</text>
</comment>
<evidence type="ECO:0000313" key="2">
    <source>
        <dbReference type="EMBL" id="KRZ44999.1"/>
    </source>
</evidence>
<sequence length="76" mass="8393">MVQSQHLLVDKYLQATFFLNLTKSSTHSVSIKISLADGGKFFSGPPSSRGNVFTLLHDGAFSKGFQYPWIDGQSVR</sequence>
<dbReference type="Proteomes" id="UP000054826">
    <property type="component" value="Unassembled WGS sequence"/>
</dbReference>
<evidence type="ECO:0000313" key="3">
    <source>
        <dbReference type="Proteomes" id="UP000054805"/>
    </source>
</evidence>
<proteinExistence type="predicted"/>
<organism evidence="2 4">
    <name type="scientific">Trichinella pseudospiralis</name>
    <name type="common">Parasitic roundworm</name>
    <dbReference type="NCBI Taxonomy" id="6337"/>
    <lineage>
        <taxon>Eukaryota</taxon>
        <taxon>Metazoa</taxon>
        <taxon>Ecdysozoa</taxon>
        <taxon>Nematoda</taxon>
        <taxon>Enoplea</taxon>
        <taxon>Dorylaimia</taxon>
        <taxon>Trichinellida</taxon>
        <taxon>Trichinellidae</taxon>
        <taxon>Trichinella</taxon>
    </lineage>
</organism>
<dbReference type="EMBL" id="JYDV01000004">
    <property type="protein sequence ID" value="KRZ44999.1"/>
    <property type="molecule type" value="Genomic_DNA"/>
</dbReference>
<evidence type="ECO:0000313" key="1">
    <source>
        <dbReference type="EMBL" id="KRZ22147.1"/>
    </source>
</evidence>
<name>A0A0V1KCN3_TRIPS</name>
<evidence type="ECO:0000313" key="4">
    <source>
        <dbReference type="Proteomes" id="UP000054826"/>
    </source>
</evidence>
<keyword evidence="3" id="KW-1185">Reference proteome</keyword>
<accession>A0A0V1KCN3</accession>
<dbReference type="AlphaFoldDB" id="A0A0V1KCN3"/>